<evidence type="ECO:0000313" key="2">
    <source>
        <dbReference type="Proteomes" id="UP000664521"/>
    </source>
</evidence>
<dbReference type="Proteomes" id="UP000664521">
    <property type="component" value="Unassembled WGS sequence"/>
</dbReference>
<reference evidence="1" key="1">
    <citation type="submission" date="2021-03" db="EMBL/GenBank/DDBJ databases">
        <authorList>
            <person name="Tagirdzhanova G."/>
        </authorList>
    </citation>
    <scope>NUCLEOTIDE SEQUENCE</scope>
</reference>
<dbReference type="AlphaFoldDB" id="A0A8H3F0B2"/>
<protein>
    <submittedName>
        <fullName evidence="1">Uncharacterized protein</fullName>
    </submittedName>
</protein>
<organism evidence="1 2">
    <name type="scientific">Heterodermia speciosa</name>
    <dbReference type="NCBI Taxonomy" id="116794"/>
    <lineage>
        <taxon>Eukaryota</taxon>
        <taxon>Fungi</taxon>
        <taxon>Dikarya</taxon>
        <taxon>Ascomycota</taxon>
        <taxon>Pezizomycotina</taxon>
        <taxon>Lecanoromycetes</taxon>
        <taxon>OSLEUM clade</taxon>
        <taxon>Lecanoromycetidae</taxon>
        <taxon>Caliciales</taxon>
        <taxon>Physciaceae</taxon>
        <taxon>Heterodermia</taxon>
    </lineage>
</organism>
<gene>
    <name evidence="1" type="ORF">HETSPECPRED_000812</name>
</gene>
<sequence>MLIAASVVSSSSPVSIDLATSDDIPTNRHTTRPCLTSSHVIHRRGFNSLTFLDNGWHAHFSTFNPALPQPIASASLIIFYQKVMDAALILSSENHAFRISLDDIVLEMRSTGQVPIPWTLVYQFARGMFEASHRGFAGRYQGFLTHPTLPLDVGVHVWLRIRLVAEAA</sequence>
<accession>A0A8H3F0B2</accession>
<proteinExistence type="predicted"/>
<comment type="caution">
    <text evidence="1">The sequence shown here is derived from an EMBL/GenBank/DDBJ whole genome shotgun (WGS) entry which is preliminary data.</text>
</comment>
<keyword evidence="2" id="KW-1185">Reference proteome</keyword>
<dbReference type="EMBL" id="CAJPDS010000011">
    <property type="protein sequence ID" value="CAF9912051.1"/>
    <property type="molecule type" value="Genomic_DNA"/>
</dbReference>
<evidence type="ECO:0000313" key="1">
    <source>
        <dbReference type="EMBL" id="CAF9912051.1"/>
    </source>
</evidence>
<name>A0A8H3F0B2_9LECA</name>